<dbReference type="EMBL" id="OB794089">
    <property type="protein sequence ID" value="CAD7429464.1"/>
    <property type="molecule type" value="Genomic_DNA"/>
</dbReference>
<feature type="compositionally biased region" description="Polar residues" evidence="1">
    <location>
        <begin position="432"/>
        <end position="441"/>
    </location>
</feature>
<feature type="region of interest" description="Disordered" evidence="1">
    <location>
        <begin position="337"/>
        <end position="364"/>
    </location>
</feature>
<evidence type="ECO:0000313" key="2">
    <source>
        <dbReference type="EMBL" id="CAD7429464.1"/>
    </source>
</evidence>
<gene>
    <name evidence="2" type="ORF">TMSB3V08_LOCUS6241</name>
</gene>
<feature type="compositionally biased region" description="Low complexity" evidence="1">
    <location>
        <begin position="413"/>
        <end position="431"/>
    </location>
</feature>
<sequence length="698" mass="77847">MTTCSGDIADTAGTSGDIADTAGTSGDIADTAGTSGDIADTAGTVSLYSMSPGTTPMRTYKELAGPSHQCLVVGGSLVSSTGCVILVQVGTRVLQRFITVISVIVTHDSNPDLYTPTRPVIHPSRCYMEQAGTHCDTLLSLVLQVREREREFPCHCPVKSWGLWLYSEELGPVAVLVCHCPVKSWGLWLYSCVTGPAPYISHQHRVDCHVSVPQDTIFSQYSSLLLMETITLGRAYPVYSSTCCHGNKPTMLPWKQAHNVAMETSPQCCYDYNLFKQGRVTTEHSETVEDCVSKSRKLSIDGDGDDPSAQWGKHQVEYVKPVKISPLPLHEQDLLYGSDQWTPSGTGTSDRSTNTATRIPPLRHHSGHFRHKMAELWDPHPQYEFTAFGRQLHLLLERDSSFVAPDLQVTLQTTLQTPGSRGTSAESSSSGDHITSRNSSGRKYLPCEERAEFLDLFTSSHGVMVLEQTRVCLQTLVWAITMFTLVLRKILERVYPHLHGGRVERNSKNHLSTPHWDSNQHHIVENETDALSTCPHVRDHIVTHVWHNFTTREHPGLKPDGCFYRGRVKGDLQSTVAVNLCHGMVSRQHSAGVREDTLLLTTISVRLFVFSPVYILQDNNSVSFIKILKFEASFTKQQTVYADRHDKITRVIMMERVKEDDQHYDGEGLILQNVALSPLLLDSASKTYVDQMPYHCFV</sequence>
<dbReference type="AlphaFoldDB" id="A0A7R9HR32"/>
<evidence type="ECO:0008006" key="3">
    <source>
        <dbReference type="Google" id="ProtNLM"/>
    </source>
</evidence>
<proteinExistence type="predicted"/>
<name>A0A7R9HR32_9NEOP</name>
<accession>A0A7R9HR32</accession>
<feature type="region of interest" description="Disordered" evidence="1">
    <location>
        <begin position="413"/>
        <end position="441"/>
    </location>
</feature>
<reference evidence="2" key="1">
    <citation type="submission" date="2020-11" db="EMBL/GenBank/DDBJ databases">
        <authorList>
            <person name="Tran Van P."/>
        </authorList>
    </citation>
    <scope>NUCLEOTIDE SEQUENCE</scope>
</reference>
<organism evidence="2">
    <name type="scientific">Timema monikensis</name>
    <dbReference type="NCBI Taxonomy" id="170555"/>
    <lineage>
        <taxon>Eukaryota</taxon>
        <taxon>Metazoa</taxon>
        <taxon>Ecdysozoa</taxon>
        <taxon>Arthropoda</taxon>
        <taxon>Hexapoda</taxon>
        <taxon>Insecta</taxon>
        <taxon>Pterygota</taxon>
        <taxon>Neoptera</taxon>
        <taxon>Polyneoptera</taxon>
        <taxon>Phasmatodea</taxon>
        <taxon>Timematodea</taxon>
        <taxon>Timematoidea</taxon>
        <taxon>Timematidae</taxon>
        <taxon>Timema</taxon>
    </lineage>
</organism>
<protein>
    <recommendedName>
        <fullName evidence="3">Peptidase M12B propeptide domain-containing protein</fullName>
    </recommendedName>
</protein>
<evidence type="ECO:0000256" key="1">
    <source>
        <dbReference type="SAM" id="MobiDB-lite"/>
    </source>
</evidence>
<feature type="compositionally biased region" description="Polar residues" evidence="1">
    <location>
        <begin position="339"/>
        <end position="357"/>
    </location>
</feature>